<evidence type="ECO:0000313" key="2">
    <source>
        <dbReference type="Proteomes" id="UP000887566"/>
    </source>
</evidence>
<evidence type="ECO:0000259" key="1">
    <source>
        <dbReference type="PROSITE" id="PS50994"/>
    </source>
</evidence>
<dbReference type="SUPFAM" id="SSF53098">
    <property type="entry name" value="Ribonuclease H-like"/>
    <property type="match status" value="1"/>
</dbReference>
<dbReference type="InterPro" id="IPR043502">
    <property type="entry name" value="DNA/RNA_pol_sf"/>
</dbReference>
<reference evidence="3" key="1">
    <citation type="submission" date="2022-11" db="UniProtKB">
        <authorList>
            <consortium name="WormBaseParasite"/>
        </authorList>
    </citation>
    <scope>IDENTIFICATION</scope>
</reference>
<organism evidence="2 3">
    <name type="scientific">Plectus sambesii</name>
    <dbReference type="NCBI Taxonomy" id="2011161"/>
    <lineage>
        <taxon>Eukaryota</taxon>
        <taxon>Metazoa</taxon>
        <taxon>Ecdysozoa</taxon>
        <taxon>Nematoda</taxon>
        <taxon>Chromadorea</taxon>
        <taxon>Plectida</taxon>
        <taxon>Plectina</taxon>
        <taxon>Plectoidea</taxon>
        <taxon>Plectidae</taxon>
        <taxon>Plectus</taxon>
    </lineage>
</organism>
<dbReference type="PROSITE" id="PS50994">
    <property type="entry name" value="INTEGRASE"/>
    <property type="match status" value="1"/>
</dbReference>
<dbReference type="GO" id="GO:0003676">
    <property type="term" value="F:nucleic acid binding"/>
    <property type="evidence" value="ECO:0007669"/>
    <property type="project" value="InterPro"/>
</dbReference>
<dbReference type="PANTHER" id="PTHR37984">
    <property type="entry name" value="PROTEIN CBG26694"/>
    <property type="match status" value="1"/>
</dbReference>
<dbReference type="InterPro" id="IPR050951">
    <property type="entry name" value="Retrovirus_Pol_polyprotein"/>
</dbReference>
<dbReference type="InterPro" id="IPR012337">
    <property type="entry name" value="RNaseH-like_sf"/>
</dbReference>
<dbReference type="AlphaFoldDB" id="A0A914WW83"/>
<dbReference type="Gene3D" id="3.30.420.10">
    <property type="entry name" value="Ribonuclease H-like superfamily/Ribonuclease H"/>
    <property type="match status" value="1"/>
</dbReference>
<dbReference type="SUPFAM" id="SSF56672">
    <property type="entry name" value="DNA/RNA polymerases"/>
    <property type="match status" value="1"/>
</dbReference>
<keyword evidence="2" id="KW-1185">Reference proteome</keyword>
<dbReference type="GO" id="GO:0042575">
    <property type="term" value="C:DNA polymerase complex"/>
    <property type="evidence" value="ECO:0007669"/>
    <property type="project" value="UniProtKB-ARBA"/>
</dbReference>
<sequence length="237" mass="26459">MVREMLERGLIIPSDGVWSAPLLIVCKKSDVNSTDPDSPHFRQNDQFRVVIDYRQTNKLLKNCINLPTPRTDVCCQFSKYTMAFALNDIAAPTIAHTLVTRVFLVFGVPEVILSDMGTSLIGNVMQEVYKLLGIKKLTSSPAQAQTCGQVEKMNGVLIRIIQAFVARDQHDWPAYIPFALMAINSSVAAHNDTQHFLVFGHDLNIPPLSAFTYRPSNLIDSNSYAIATADRLTFAWE</sequence>
<protein>
    <submittedName>
        <fullName evidence="3">Integrase catalytic domain-containing protein</fullName>
    </submittedName>
</protein>
<dbReference type="InterPro" id="IPR001584">
    <property type="entry name" value="Integrase_cat-core"/>
</dbReference>
<dbReference type="WBParaSite" id="PSAMB.scaffold5648size11187.g27075.t1">
    <property type="protein sequence ID" value="PSAMB.scaffold5648size11187.g27075.t1"/>
    <property type="gene ID" value="PSAMB.scaffold5648size11187.g27075"/>
</dbReference>
<dbReference type="InterPro" id="IPR036397">
    <property type="entry name" value="RNaseH_sf"/>
</dbReference>
<name>A0A914WW83_9BILA</name>
<accession>A0A914WW83</accession>
<proteinExistence type="predicted"/>
<dbReference type="PANTHER" id="PTHR37984:SF15">
    <property type="entry name" value="INTEGRASE CATALYTIC DOMAIN-CONTAINING PROTEIN"/>
    <property type="match status" value="1"/>
</dbReference>
<feature type="domain" description="Integrase catalytic" evidence="1">
    <location>
        <begin position="35"/>
        <end position="215"/>
    </location>
</feature>
<dbReference type="Proteomes" id="UP000887566">
    <property type="component" value="Unplaced"/>
</dbReference>
<evidence type="ECO:0000313" key="3">
    <source>
        <dbReference type="WBParaSite" id="PSAMB.scaffold5648size11187.g27075.t1"/>
    </source>
</evidence>
<dbReference type="GO" id="GO:0015074">
    <property type="term" value="P:DNA integration"/>
    <property type="evidence" value="ECO:0007669"/>
    <property type="project" value="InterPro"/>
</dbReference>